<dbReference type="Proteomes" id="UP000218287">
    <property type="component" value="Chromosome"/>
</dbReference>
<sequence>MPYPYNIELPTLVVRAHEQAERLGFPMMPQGRPIGKSAPTTTITPADGALLRALVAGYPAGRICEIGTGAGVSTAWLISGMLPNSSLLSCEINPELAGAAKSFFQEFQFVEIRAGDWSQALNAEEPFDLLFFDANIKEVLIDSDNWSRIASLVRIGGKIIMDDLTPLELWPSEWKDNIDYKREFCLCNPQIAGVEVRTTKNTVSLISTRIY</sequence>
<proteinExistence type="predicted"/>
<evidence type="ECO:0000313" key="1">
    <source>
        <dbReference type="EMBL" id="BAY16038.1"/>
    </source>
</evidence>
<dbReference type="PANTHER" id="PTHR43167">
    <property type="entry name" value="PUTATIVE (AFU_ORTHOLOGUE AFUA_6G01830)-RELATED"/>
    <property type="match status" value="1"/>
</dbReference>
<dbReference type="SUPFAM" id="SSF53335">
    <property type="entry name" value="S-adenosyl-L-methionine-dependent methyltransferases"/>
    <property type="match status" value="1"/>
</dbReference>
<reference evidence="1 2" key="1">
    <citation type="submission" date="2017-06" db="EMBL/GenBank/DDBJ databases">
        <title>Genome sequencing of cyanobaciteial culture collection at National Institute for Environmental Studies (NIES).</title>
        <authorList>
            <person name="Hirose Y."/>
            <person name="Shimura Y."/>
            <person name="Fujisawa T."/>
            <person name="Nakamura Y."/>
            <person name="Kawachi M."/>
        </authorList>
    </citation>
    <scope>NUCLEOTIDE SEQUENCE [LARGE SCALE GENOMIC DNA]</scope>
    <source>
        <strain evidence="1 2">NIES-21</strain>
    </source>
</reference>
<keyword evidence="1" id="KW-0489">Methyltransferase</keyword>
<dbReference type="PANTHER" id="PTHR43167:SF1">
    <property type="entry name" value="PUTATIVE (AFU_ORTHOLOGUE AFUA_6G01830)-RELATED"/>
    <property type="match status" value="1"/>
</dbReference>
<dbReference type="AlphaFoldDB" id="A0A1Z4GFC7"/>
<dbReference type="Pfam" id="PF13578">
    <property type="entry name" value="Methyltransf_24"/>
    <property type="match status" value="1"/>
</dbReference>
<dbReference type="GO" id="GO:0008168">
    <property type="term" value="F:methyltransferase activity"/>
    <property type="evidence" value="ECO:0007669"/>
    <property type="project" value="UniProtKB-KW"/>
</dbReference>
<keyword evidence="2" id="KW-1185">Reference proteome</keyword>
<keyword evidence="1" id="KW-0808">Transferase</keyword>
<dbReference type="CDD" id="cd02440">
    <property type="entry name" value="AdoMet_MTases"/>
    <property type="match status" value="1"/>
</dbReference>
<dbReference type="OrthoDB" id="484536at2"/>
<evidence type="ECO:0000313" key="2">
    <source>
        <dbReference type="Proteomes" id="UP000218287"/>
    </source>
</evidence>
<dbReference type="Gene3D" id="3.40.50.150">
    <property type="entry name" value="Vaccinia Virus protein VP39"/>
    <property type="match status" value="1"/>
</dbReference>
<name>A0A1Z4GFC7_9CYAN</name>
<protein>
    <submittedName>
        <fullName evidence="1">O-methyltransferase</fullName>
    </submittedName>
</protein>
<dbReference type="EMBL" id="AP018174">
    <property type="protein sequence ID" value="BAY16038.1"/>
    <property type="molecule type" value="Genomic_DNA"/>
</dbReference>
<accession>A0A1Z4GFC7</accession>
<gene>
    <name evidence="1" type="ORF">NIES21_18610</name>
</gene>
<dbReference type="InterPro" id="IPR029063">
    <property type="entry name" value="SAM-dependent_MTases_sf"/>
</dbReference>
<organism evidence="1 2">
    <name type="scientific">Anabaenopsis circularis NIES-21</name>
    <dbReference type="NCBI Taxonomy" id="1085406"/>
    <lineage>
        <taxon>Bacteria</taxon>
        <taxon>Bacillati</taxon>
        <taxon>Cyanobacteriota</taxon>
        <taxon>Cyanophyceae</taxon>
        <taxon>Nostocales</taxon>
        <taxon>Nodulariaceae</taxon>
        <taxon>Anabaenopsis</taxon>
    </lineage>
</organism>
<dbReference type="GO" id="GO:0032259">
    <property type="term" value="P:methylation"/>
    <property type="evidence" value="ECO:0007669"/>
    <property type="project" value="UniProtKB-KW"/>
</dbReference>